<feature type="signal peptide" evidence="6">
    <location>
        <begin position="1"/>
        <end position="18"/>
    </location>
</feature>
<comment type="caution">
    <text evidence="9">The sequence shown here is derived from an EMBL/GenBank/DDBJ whole genome shotgun (WGS) entry which is preliminary data.</text>
</comment>
<protein>
    <recommendedName>
        <fullName evidence="11">RagB/SusD family nutrient uptake outer membrane protein</fullName>
    </recommendedName>
</protein>
<evidence type="ECO:0000256" key="1">
    <source>
        <dbReference type="ARBA" id="ARBA00004442"/>
    </source>
</evidence>
<dbReference type="InterPro" id="IPR012944">
    <property type="entry name" value="SusD_RagB_dom"/>
</dbReference>
<evidence type="ECO:0000256" key="5">
    <source>
        <dbReference type="ARBA" id="ARBA00023237"/>
    </source>
</evidence>
<evidence type="ECO:0000259" key="7">
    <source>
        <dbReference type="Pfam" id="PF07980"/>
    </source>
</evidence>
<dbReference type="RefSeq" id="WP_105047274.1">
    <property type="nucleotide sequence ID" value="NZ_CP150662.1"/>
</dbReference>
<name>A0A2S7WES7_9FLAO</name>
<evidence type="ECO:0008006" key="11">
    <source>
        <dbReference type="Google" id="ProtNLM"/>
    </source>
</evidence>
<dbReference type="GO" id="GO:0009279">
    <property type="term" value="C:cell outer membrane"/>
    <property type="evidence" value="ECO:0007669"/>
    <property type="project" value="UniProtKB-SubCell"/>
</dbReference>
<feature type="domain" description="SusD-like N-terminal" evidence="8">
    <location>
        <begin position="100"/>
        <end position="205"/>
    </location>
</feature>
<evidence type="ECO:0000256" key="6">
    <source>
        <dbReference type="SAM" id="SignalP"/>
    </source>
</evidence>
<dbReference type="Pfam" id="PF07980">
    <property type="entry name" value="SusD_RagB"/>
    <property type="match status" value="1"/>
</dbReference>
<dbReference type="AlphaFoldDB" id="A0A2S7WES7"/>
<gene>
    <name evidence="9" type="ORF">BTO13_04770</name>
</gene>
<evidence type="ECO:0000313" key="10">
    <source>
        <dbReference type="Proteomes" id="UP000237608"/>
    </source>
</evidence>
<dbReference type="SUPFAM" id="SSF48452">
    <property type="entry name" value="TPR-like"/>
    <property type="match status" value="1"/>
</dbReference>
<proteinExistence type="inferred from homology"/>
<dbReference type="Pfam" id="PF14322">
    <property type="entry name" value="SusD-like_3"/>
    <property type="match status" value="1"/>
</dbReference>
<comment type="similarity">
    <text evidence="2">Belongs to the SusD family.</text>
</comment>
<dbReference type="EMBL" id="MSCL01000001">
    <property type="protein sequence ID" value="PQJ76138.1"/>
    <property type="molecule type" value="Genomic_DNA"/>
</dbReference>
<keyword evidence="5" id="KW-0998">Cell outer membrane</keyword>
<evidence type="ECO:0000256" key="3">
    <source>
        <dbReference type="ARBA" id="ARBA00022729"/>
    </source>
</evidence>
<dbReference type="OrthoDB" id="5694214at2"/>
<sequence length="577" mass="65271">MKKTAILFTLLISFSACNDEFLDRFPLSEISPENSFNTAADLELYTNSFYNDLPGFGGVIESDNLSDNVLFNGVPLEQTGQRLIPAEAGSSGWSWDDLRKINIFFENYERCTDEAAKKEYSGVAYFFRAYFYYNKLKRFGGVPWYDQVIGTGDTELLLKPRDSRQFVVEKIIEDLDKAIENLGIEKASDRVNRWTALALKSRVCLFEGTFRKYHTNLGLSGANELLNLAQEAAKRVIDEGPYQIYYTGNTANDYRDLFAADDAIEDEIMLTRRYSLGLNVINSINYYFTSPTQSDVGLTKSIVDSYLLNNGQPFTSLPNYQTFRFFDETRNRDPRMYQTIRTPGYRRIGSNTAVLPDFSAAISGYQIAKFVADVSQDGFQAGYQDLPIIRYAEVLLNYAEAKAELGNITQNDIDISIKKLRDRVGMPNLSLTTANATPDPILQATYPNVSSGIILEIRRERRIELVLEGFRYDDLMRWKSGKLLENYFKGMYFSGLGAFDLDNNGSLDIELYRGSSSTSAPQKVEIGGVITLSNGNSGNLVPFADRIKLFNESRDYLYPIPLGDIQLNPNLVQNPNW</sequence>
<keyword evidence="4" id="KW-0472">Membrane</keyword>
<feature type="domain" description="RagB/SusD" evidence="7">
    <location>
        <begin position="290"/>
        <end position="577"/>
    </location>
</feature>
<evidence type="ECO:0000313" key="9">
    <source>
        <dbReference type="EMBL" id="PQJ76138.1"/>
    </source>
</evidence>
<accession>A0A2S7WES7</accession>
<dbReference type="InterPro" id="IPR011990">
    <property type="entry name" value="TPR-like_helical_dom_sf"/>
</dbReference>
<dbReference type="Gene3D" id="1.25.40.390">
    <property type="match status" value="1"/>
</dbReference>
<evidence type="ECO:0000256" key="2">
    <source>
        <dbReference type="ARBA" id="ARBA00006275"/>
    </source>
</evidence>
<comment type="subcellular location">
    <subcellularLocation>
        <location evidence="1">Cell outer membrane</location>
    </subcellularLocation>
</comment>
<evidence type="ECO:0000256" key="4">
    <source>
        <dbReference type="ARBA" id="ARBA00023136"/>
    </source>
</evidence>
<dbReference type="InterPro" id="IPR033985">
    <property type="entry name" value="SusD-like_N"/>
</dbReference>
<evidence type="ECO:0000259" key="8">
    <source>
        <dbReference type="Pfam" id="PF14322"/>
    </source>
</evidence>
<reference evidence="9 10" key="1">
    <citation type="submission" date="2016-12" db="EMBL/GenBank/DDBJ databases">
        <title>Trade-off between light-utilization and light-protection in marine flavobacteria.</title>
        <authorList>
            <person name="Kumagai Y."/>
            <person name="Yoshizawa S."/>
            <person name="Kogure K."/>
            <person name="Iwasaki W."/>
        </authorList>
    </citation>
    <scope>NUCLEOTIDE SEQUENCE [LARGE SCALE GENOMIC DNA]</scope>
    <source>
        <strain evidence="9 10">KCTC 22729</strain>
    </source>
</reference>
<organism evidence="9 10">
    <name type="scientific">Polaribacter gangjinensis</name>
    <dbReference type="NCBI Taxonomy" id="574710"/>
    <lineage>
        <taxon>Bacteria</taxon>
        <taxon>Pseudomonadati</taxon>
        <taxon>Bacteroidota</taxon>
        <taxon>Flavobacteriia</taxon>
        <taxon>Flavobacteriales</taxon>
        <taxon>Flavobacteriaceae</taxon>
    </lineage>
</organism>
<keyword evidence="10" id="KW-1185">Reference proteome</keyword>
<feature type="chain" id="PRO_5015540649" description="RagB/SusD family nutrient uptake outer membrane protein" evidence="6">
    <location>
        <begin position="19"/>
        <end position="577"/>
    </location>
</feature>
<keyword evidence="3 6" id="KW-0732">Signal</keyword>
<dbReference type="Proteomes" id="UP000237608">
    <property type="component" value="Unassembled WGS sequence"/>
</dbReference>
<dbReference type="PROSITE" id="PS51257">
    <property type="entry name" value="PROKAR_LIPOPROTEIN"/>
    <property type="match status" value="1"/>
</dbReference>